<accession>A0ABV3LEX7</accession>
<dbReference type="SUPFAM" id="SSF52540">
    <property type="entry name" value="P-loop containing nucleoside triphosphate hydrolases"/>
    <property type="match status" value="1"/>
</dbReference>
<protein>
    <submittedName>
        <fullName evidence="2">DEAD/DEAH box helicase family protein</fullName>
    </submittedName>
</protein>
<dbReference type="Proteomes" id="UP001553715">
    <property type="component" value="Unassembled WGS sequence"/>
</dbReference>
<dbReference type="PANTHER" id="PTHR47396:SF1">
    <property type="entry name" value="ATP-DEPENDENT HELICASE IRC3-RELATED"/>
    <property type="match status" value="1"/>
</dbReference>
<comment type="caution">
    <text evidence="2">The sequence shown here is derived from an EMBL/GenBank/DDBJ whole genome shotgun (WGS) entry which is preliminary data.</text>
</comment>
<dbReference type="GO" id="GO:0004386">
    <property type="term" value="F:helicase activity"/>
    <property type="evidence" value="ECO:0007669"/>
    <property type="project" value="UniProtKB-KW"/>
</dbReference>
<keyword evidence="2" id="KW-0378">Hydrolase</keyword>
<dbReference type="EMBL" id="JBFBMH010000004">
    <property type="protein sequence ID" value="MEW1974442.1"/>
    <property type="molecule type" value="Genomic_DNA"/>
</dbReference>
<dbReference type="RefSeq" id="WP_366232620.1">
    <property type="nucleotide sequence ID" value="NZ_JBFBMH010000004.1"/>
</dbReference>
<keyword evidence="2" id="KW-0347">Helicase</keyword>
<evidence type="ECO:0000313" key="3">
    <source>
        <dbReference type="Proteomes" id="UP001553715"/>
    </source>
</evidence>
<keyword evidence="2" id="KW-0067">ATP-binding</keyword>
<dbReference type="SMART" id="SM00487">
    <property type="entry name" value="DEXDc"/>
    <property type="match status" value="1"/>
</dbReference>
<evidence type="ECO:0000313" key="2">
    <source>
        <dbReference type="EMBL" id="MEW1974442.1"/>
    </source>
</evidence>
<dbReference type="Gene3D" id="3.40.50.300">
    <property type="entry name" value="P-loop containing nucleotide triphosphate hydrolases"/>
    <property type="match status" value="2"/>
</dbReference>
<dbReference type="InterPro" id="IPR006935">
    <property type="entry name" value="Helicase/UvrB_N"/>
</dbReference>
<dbReference type="InterPro" id="IPR050742">
    <property type="entry name" value="Helicase_Restrict-Modif_Enz"/>
</dbReference>
<dbReference type="PANTHER" id="PTHR47396">
    <property type="entry name" value="TYPE I RESTRICTION ENZYME ECOKI R PROTEIN"/>
    <property type="match status" value="1"/>
</dbReference>
<dbReference type="InterPro" id="IPR027417">
    <property type="entry name" value="P-loop_NTPase"/>
</dbReference>
<organism evidence="2 3">
    <name type="scientific">Microbacterium profundi</name>
    <dbReference type="NCBI Taxonomy" id="450380"/>
    <lineage>
        <taxon>Bacteria</taxon>
        <taxon>Bacillati</taxon>
        <taxon>Actinomycetota</taxon>
        <taxon>Actinomycetes</taxon>
        <taxon>Micrococcales</taxon>
        <taxon>Microbacteriaceae</taxon>
        <taxon>Microbacterium</taxon>
    </lineage>
</organism>
<dbReference type="InterPro" id="IPR014001">
    <property type="entry name" value="Helicase_ATP-bd"/>
</dbReference>
<evidence type="ECO:0000259" key="1">
    <source>
        <dbReference type="SMART" id="SM00487"/>
    </source>
</evidence>
<keyword evidence="3" id="KW-1185">Reference proteome</keyword>
<reference evidence="2 3" key="1">
    <citation type="submission" date="2024-06" db="EMBL/GenBank/DDBJ databases">
        <title>The Natural Products Discovery Center: Release of the First 8490 Sequenced Strains for Exploring Actinobacteria Biosynthetic Diversity.</title>
        <authorList>
            <person name="Kalkreuter E."/>
            <person name="Kautsar S.A."/>
            <person name="Yang D."/>
            <person name="Bader C.D."/>
            <person name="Teijaro C.N."/>
            <person name="Fluegel L."/>
            <person name="Davis C.M."/>
            <person name="Simpson J.R."/>
            <person name="Lauterbach L."/>
            <person name="Steele A.D."/>
            <person name="Gui C."/>
            <person name="Meng S."/>
            <person name="Li G."/>
            <person name="Viehrig K."/>
            <person name="Ye F."/>
            <person name="Su P."/>
            <person name="Kiefer A.F."/>
            <person name="Nichols A."/>
            <person name="Cepeda A.J."/>
            <person name="Yan W."/>
            <person name="Fan B."/>
            <person name="Jiang Y."/>
            <person name="Adhikari A."/>
            <person name="Zheng C.-J."/>
            <person name="Schuster L."/>
            <person name="Cowan T.M."/>
            <person name="Smanski M.J."/>
            <person name="Chevrette M.G."/>
            <person name="De Carvalho L.P.S."/>
            <person name="Shen B."/>
        </authorList>
    </citation>
    <scope>NUCLEOTIDE SEQUENCE [LARGE SCALE GENOMIC DNA]</scope>
    <source>
        <strain evidence="2 3">NPDC077434</strain>
    </source>
</reference>
<dbReference type="Pfam" id="PF04851">
    <property type="entry name" value="ResIII"/>
    <property type="match status" value="1"/>
</dbReference>
<sequence length="974" mass="107576">MEDVLWDHQRSALTVLREYLSQTETRGAALVSMPTGTGKSAVIASLLAGVEFGASGRDALVLAPWSGLSKQLREDIDSRVWEHLGVSRPDGLAPVVQVPSARSFVKHVREPHAATTFVTTMAMALQIFKEVDSDPAQMNALFAGFTAIVVDECHYEPAPGWSAAVRATNAPICLLTATPFRNDNRLFILDPDAHYRYSHRDAIRDRVLREPVFLVLDTVRSVSAFVDAVLDQAQTLSAHERVIIRCGNSADVEAIARALHKRGERVLGVHETFRSGGPSGILRRSVPSPSHRPDVRYWVHQNKLIEGFDDPRVSMLAIYEDFGSDRARVQQLGRTIRNPARQETKAPLVVSHDPEMERAWQRYRRFDEGDTPKSIATDPAGVEALLSAQPESFYWDRLFRESMDMGSSDSWKQIKFRLNTVIRQTPSQMDLDVFVDRVARDIISDNRQILSIGSPDSSTRVLLHLGVWNSPVLREAAFVEMALGYTVVHQNEELLFVSDTGSLPETVRSDTSPISATQLHSLLPAGTRISAISLANNDLSEWSVRSRSLRARDIQSIASEVGDSTFGFATAQGSFSNDDEDVVRYAGARHARVSDSRKMRGTYAELRRWYDDLAVSLRSGAAPTTAIARYSTPMKSPDRPLAAHVLLDIDDSRFEPLDDGLPALTLDLTGGIVDDGVFQVEINGETIDASIHWNEEALRFVVTPSKEIPYRSMIDSRLTFWQFVNREQAIRVATTDGLVYANRNFWALQRTDSASENGLLSILEPIAALAAVAGEKGNLDAGGKWKDDSVFGLVDNALLPEELTDDATVLCTDLGAEIADFIGFTRRRVIFVHAKSKKESKATKVSAAALHDVVSQANKNLRYLTLGNTDHPKTDYWTNEWTTGEFGPAARLRRGDAQPSGPEYWKAIDAVIQSHAAIREVWLVLGACLSKGALQEELAKQSPSPSALQAHALLTSAWSSAQQCGVRLRVFCSD</sequence>
<gene>
    <name evidence="2" type="ORF">AB0301_05070</name>
</gene>
<name>A0ABV3LEX7_9MICO</name>
<proteinExistence type="predicted"/>
<feature type="domain" description="Helicase ATP-binding" evidence="1">
    <location>
        <begin position="1"/>
        <end position="210"/>
    </location>
</feature>
<keyword evidence="2" id="KW-0547">Nucleotide-binding</keyword>